<gene>
    <name evidence="4" type="ORF">OSTQU699_LOCUS7009</name>
</gene>
<evidence type="ECO:0000256" key="1">
    <source>
        <dbReference type="ARBA" id="ARBA00022737"/>
    </source>
</evidence>
<keyword evidence="1" id="KW-0677">Repeat</keyword>
<name>A0A8S1J7E3_9CHLO</name>
<dbReference type="Proteomes" id="UP000708148">
    <property type="component" value="Unassembled WGS sequence"/>
</dbReference>
<dbReference type="SUPFAM" id="SSF48403">
    <property type="entry name" value="Ankyrin repeat"/>
    <property type="match status" value="1"/>
</dbReference>
<dbReference type="AlphaFoldDB" id="A0A8S1J7E3"/>
<dbReference type="OrthoDB" id="509238at2759"/>
<keyword evidence="5" id="KW-1185">Reference proteome</keyword>
<dbReference type="InterPro" id="IPR036770">
    <property type="entry name" value="Ankyrin_rpt-contain_sf"/>
</dbReference>
<feature type="repeat" description="ANK" evidence="3">
    <location>
        <begin position="137"/>
        <end position="169"/>
    </location>
</feature>
<proteinExistence type="predicted"/>
<reference evidence="4" key="1">
    <citation type="submission" date="2020-12" db="EMBL/GenBank/DDBJ databases">
        <authorList>
            <person name="Iha C."/>
        </authorList>
    </citation>
    <scope>NUCLEOTIDE SEQUENCE</scope>
</reference>
<dbReference type="PANTHER" id="PTHR24171">
    <property type="entry name" value="ANKYRIN REPEAT DOMAIN-CONTAINING PROTEIN 39-RELATED"/>
    <property type="match status" value="1"/>
</dbReference>
<feature type="repeat" description="ANK" evidence="3">
    <location>
        <begin position="60"/>
        <end position="92"/>
    </location>
</feature>
<accession>A0A8S1J7E3</accession>
<dbReference type="PROSITE" id="PS50297">
    <property type="entry name" value="ANK_REP_REGION"/>
    <property type="match status" value="2"/>
</dbReference>
<dbReference type="GO" id="GO:0004842">
    <property type="term" value="F:ubiquitin-protein transferase activity"/>
    <property type="evidence" value="ECO:0007669"/>
    <property type="project" value="TreeGrafter"/>
</dbReference>
<dbReference type="PANTHER" id="PTHR24171:SF8">
    <property type="entry name" value="BRCA1-ASSOCIATED RING DOMAIN PROTEIN 1"/>
    <property type="match status" value="1"/>
</dbReference>
<sequence length="241" mass="25163">MPLLDAGAKVDFNNKTWGTSRDFIEYDVTPLFAAVALNHTFVVEILLAEGKADPDIPNRGSRYPIHWAVLNANKAIVDMLIAANADLDVIDRGLATATNGDTSMHYALGIEPVEIQVTFVECLLKGGACPDIPNGANGDTPLHIAARLGKLAIVELLLEFGADAALRNNVGETPLDAACTFTDDSSMGCADGKIMAMLEAKMGGEAQATAEIDCENPADSEEKLKCALEGTGGGSNGTASG</sequence>
<comment type="caution">
    <text evidence="4">The sequence shown here is derived from an EMBL/GenBank/DDBJ whole genome shotgun (WGS) entry which is preliminary data.</text>
</comment>
<evidence type="ECO:0000313" key="5">
    <source>
        <dbReference type="Proteomes" id="UP000708148"/>
    </source>
</evidence>
<keyword evidence="2 3" id="KW-0040">ANK repeat</keyword>
<dbReference type="Pfam" id="PF12796">
    <property type="entry name" value="Ank_2"/>
    <property type="match status" value="2"/>
</dbReference>
<protein>
    <submittedName>
        <fullName evidence="4">Uncharacterized protein</fullName>
    </submittedName>
</protein>
<dbReference type="EMBL" id="CAJHUC010001597">
    <property type="protein sequence ID" value="CAD7701652.1"/>
    <property type="molecule type" value="Genomic_DNA"/>
</dbReference>
<dbReference type="Gene3D" id="1.25.40.20">
    <property type="entry name" value="Ankyrin repeat-containing domain"/>
    <property type="match status" value="3"/>
</dbReference>
<dbReference type="GO" id="GO:0085020">
    <property type="term" value="P:protein K6-linked ubiquitination"/>
    <property type="evidence" value="ECO:0007669"/>
    <property type="project" value="TreeGrafter"/>
</dbReference>
<dbReference type="PROSITE" id="PS50088">
    <property type="entry name" value="ANK_REPEAT"/>
    <property type="match status" value="2"/>
</dbReference>
<organism evidence="4 5">
    <name type="scientific">Ostreobium quekettii</name>
    <dbReference type="NCBI Taxonomy" id="121088"/>
    <lineage>
        <taxon>Eukaryota</taxon>
        <taxon>Viridiplantae</taxon>
        <taxon>Chlorophyta</taxon>
        <taxon>core chlorophytes</taxon>
        <taxon>Ulvophyceae</taxon>
        <taxon>TCBD clade</taxon>
        <taxon>Bryopsidales</taxon>
        <taxon>Ostreobineae</taxon>
        <taxon>Ostreobiaceae</taxon>
        <taxon>Ostreobium</taxon>
    </lineage>
</organism>
<dbReference type="InterPro" id="IPR002110">
    <property type="entry name" value="Ankyrin_rpt"/>
</dbReference>
<evidence type="ECO:0000256" key="3">
    <source>
        <dbReference type="PROSITE-ProRule" id="PRU00023"/>
    </source>
</evidence>
<evidence type="ECO:0000313" key="4">
    <source>
        <dbReference type="EMBL" id="CAD7701652.1"/>
    </source>
</evidence>
<evidence type="ECO:0000256" key="2">
    <source>
        <dbReference type="ARBA" id="ARBA00023043"/>
    </source>
</evidence>
<dbReference type="SMART" id="SM00248">
    <property type="entry name" value="ANK"/>
    <property type="match status" value="4"/>
</dbReference>